<dbReference type="RefSeq" id="WP_075854511.1">
    <property type="nucleotide sequence ID" value="NZ_FMAC01000006.1"/>
</dbReference>
<keyword evidence="5" id="KW-1185">Reference proteome</keyword>
<evidence type="ECO:0000256" key="2">
    <source>
        <dbReference type="ARBA" id="ARBA00023027"/>
    </source>
</evidence>
<protein>
    <submittedName>
        <fullName evidence="4">Glyoxylate/hydroxypyruvate reductase A</fullName>
    </submittedName>
</protein>
<dbReference type="InterPro" id="IPR006140">
    <property type="entry name" value="D-isomer_DH_NAD-bd"/>
</dbReference>
<sequence>MVFLFLCDAERGAVFARAFAEHLPDVRFSMDAGSVDPGEVRYIMTWKPPEDLARYPNLEAVFCIGAGVDQFANVSLPSRVKLIRMVDDGITRMVVEYVVMAVLSLHRNLHVYIHQQRQRAWREINPQPQPADRRVSVLGLGVLGAAAAAKLQGFGFKLSGWSRTKRALDGMVCFSGADGLRDMLAATDILVCLLPLTPETTGILNAELFSTLPEGASLVHAGRGRQLISDALITALDRGHLSGAFLDVVDPEPLPPAHPLWTHPKVVLTPHIAAITQPGSAAMTTIENLKLLKAGRDPVGLVGRADLHRH</sequence>
<accession>A0A1C3VIE6</accession>
<keyword evidence="4" id="KW-0670">Pyruvate</keyword>
<keyword evidence="1" id="KW-0560">Oxidoreductase</keyword>
<dbReference type="Gene3D" id="3.40.50.720">
    <property type="entry name" value="NAD(P)-binding Rossmann-like Domain"/>
    <property type="match status" value="2"/>
</dbReference>
<dbReference type="STRING" id="52131.GA0061100_106189"/>
<dbReference type="CDD" id="cd12164">
    <property type="entry name" value="GDH_like_2"/>
    <property type="match status" value="1"/>
</dbReference>
<name>A0A1C3VIE6_9HYPH</name>
<dbReference type="GO" id="GO:0016491">
    <property type="term" value="F:oxidoreductase activity"/>
    <property type="evidence" value="ECO:0007669"/>
    <property type="project" value="UniProtKB-KW"/>
</dbReference>
<gene>
    <name evidence="4" type="ORF">GA0061100_106189</name>
</gene>
<evidence type="ECO:0000313" key="5">
    <source>
        <dbReference type="Proteomes" id="UP000186228"/>
    </source>
</evidence>
<dbReference type="InterPro" id="IPR036291">
    <property type="entry name" value="NAD(P)-bd_dom_sf"/>
</dbReference>
<feature type="domain" description="D-isomer specific 2-hydroxyacid dehydrogenase NAD-binding" evidence="3">
    <location>
        <begin position="99"/>
        <end position="273"/>
    </location>
</feature>
<evidence type="ECO:0000256" key="1">
    <source>
        <dbReference type="ARBA" id="ARBA00023002"/>
    </source>
</evidence>
<evidence type="ECO:0000259" key="3">
    <source>
        <dbReference type="Pfam" id="PF02826"/>
    </source>
</evidence>
<dbReference type="PANTHER" id="PTHR43333">
    <property type="entry name" value="2-HACID_DH_C DOMAIN-CONTAINING PROTEIN"/>
    <property type="match status" value="1"/>
</dbReference>
<dbReference type="GO" id="GO:0051287">
    <property type="term" value="F:NAD binding"/>
    <property type="evidence" value="ECO:0007669"/>
    <property type="project" value="InterPro"/>
</dbReference>
<keyword evidence="2" id="KW-0520">NAD</keyword>
<reference evidence="5" key="1">
    <citation type="submission" date="2016-08" db="EMBL/GenBank/DDBJ databases">
        <authorList>
            <person name="Varghese N."/>
            <person name="Submissions Spin"/>
        </authorList>
    </citation>
    <scope>NUCLEOTIDE SEQUENCE [LARGE SCALE GENOMIC DNA]</scope>
    <source>
        <strain evidence="5">CCBAU 57015</strain>
    </source>
</reference>
<organism evidence="4 5">
    <name type="scientific">Rhizobium hainanense</name>
    <dbReference type="NCBI Taxonomy" id="52131"/>
    <lineage>
        <taxon>Bacteria</taxon>
        <taxon>Pseudomonadati</taxon>
        <taxon>Pseudomonadota</taxon>
        <taxon>Alphaproteobacteria</taxon>
        <taxon>Hyphomicrobiales</taxon>
        <taxon>Rhizobiaceae</taxon>
        <taxon>Rhizobium/Agrobacterium group</taxon>
        <taxon>Rhizobium</taxon>
    </lineage>
</organism>
<dbReference type="OrthoDB" id="9787219at2"/>
<dbReference type="PANTHER" id="PTHR43333:SF1">
    <property type="entry name" value="D-ISOMER SPECIFIC 2-HYDROXYACID DEHYDROGENASE NAD-BINDING DOMAIN-CONTAINING PROTEIN"/>
    <property type="match status" value="1"/>
</dbReference>
<dbReference type="SUPFAM" id="SSF51735">
    <property type="entry name" value="NAD(P)-binding Rossmann-fold domains"/>
    <property type="match status" value="1"/>
</dbReference>
<dbReference type="Proteomes" id="UP000186228">
    <property type="component" value="Unassembled WGS sequence"/>
</dbReference>
<proteinExistence type="predicted"/>
<evidence type="ECO:0000313" key="4">
    <source>
        <dbReference type="EMBL" id="SCB27553.1"/>
    </source>
</evidence>
<dbReference type="AlphaFoldDB" id="A0A1C3VIE6"/>
<dbReference type="Pfam" id="PF02826">
    <property type="entry name" value="2-Hacid_dh_C"/>
    <property type="match status" value="1"/>
</dbReference>
<dbReference type="EMBL" id="FMAC01000006">
    <property type="protein sequence ID" value="SCB27553.1"/>
    <property type="molecule type" value="Genomic_DNA"/>
</dbReference>